<sequence>MARLPRKNPNGCELSEVHSRYRIAGEKELPKSGCVRAGHFYGLSFFGNYRKNSASFTIKILHYPKIQVFSCKACKKYGVFRRKIKW</sequence>
<organism evidence="1 2">
    <name type="scientific">Eisenbergiella tayi</name>
    <dbReference type="NCBI Taxonomy" id="1432052"/>
    <lineage>
        <taxon>Bacteria</taxon>
        <taxon>Bacillati</taxon>
        <taxon>Bacillota</taxon>
        <taxon>Clostridia</taxon>
        <taxon>Lachnospirales</taxon>
        <taxon>Lachnospiraceae</taxon>
        <taxon>Eisenbergiella</taxon>
    </lineage>
</organism>
<dbReference type="AlphaFoldDB" id="A0A1E3UEL3"/>
<proteinExistence type="predicted"/>
<reference evidence="1 2" key="1">
    <citation type="submission" date="2016-08" db="EMBL/GenBank/DDBJ databases">
        <authorList>
            <person name="Seilhamer J.J."/>
        </authorList>
    </citation>
    <scope>NUCLEOTIDE SEQUENCE [LARGE SCALE GENOMIC DNA]</scope>
    <source>
        <strain evidence="1 2">NML150140-1</strain>
    </source>
</reference>
<comment type="caution">
    <text evidence="1">The sequence shown here is derived from an EMBL/GenBank/DDBJ whole genome shotgun (WGS) entry which is preliminary data.</text>
</comment>
<dbReference type="EMBL" id="MEHA01000015">
    <property type="protein sequence ID" value="ODR48877.1"/>
    <property type="molecule type" value="Genomic_DNA"/>
</dbReference>
<accession>A0A1E3UEL3</accession>
<dbReference type="Proteomes" id="UP000094271">
    <property type="component" value="Unassembled WGS sequence"/>
</dbReference>
<evidence type="ECO:0000313" key="1">
    <source>
        <dbReference type="EMBL" id="ODR48877.1"/>
    </source>
</evidence>
<name>A0A1E3UEL3_9FIRM</name>
<evidence type="ECO:0000313" key="2">
    <source>
        <dbReference type="Proteomes" id="UP000094271"/>
    </source>
</evidence>
<protein>
    <submittedName>
        <fullName evidence="1">Uncharacterized protein</fullName>
    </submittedName>
</protein>
<gene>
    <name evidence="1" type="ORF">BEI59_19210</name>
</gene>